<keyword evidence="6 10" id="KW-0560">Oxidoreductase</keyword>
<evidence type="ECO:0000256" key="9">
    <source>
        <dbReference type="PIRSR" id="PIRSR602401-1"/>
    </source>
</evidence>
<dbReference type="Proteomes" id="UP000813824">
    <property type="component" value="Unassembled WGS sequence"/>
</dbReference>
<dbReference type="InterPro" id="IPR001128">
    <property type="entry name" value="Cyt_P450"/>
</dbReference>
<dbReference type="PANTHER" id="PTHR46300">
    <property type="entry name" value="P450, PUTATIVE (EUROFUNG)-RELATED-RELATED"/>
    <property type="match status" value="1"/>
</dbReference>
<dbReference type="Gene3D" id="1.10.630.10">
    <property type="entry name" value="Cytochrome P450"/>
    <property type="match status" value="1"/>
</dbReference>
<keyword evidence="12" id="KW-1185">Reference proteome</keyword>
<evidence type="ECO:0000256" key="3">
    <source>
        <dbReference type="ARBA" id="ARBA00010617"/>
    </source>
</evidence>
<keyword evidence="7 9" id="KW-0408">Iron</keyword>
<dbReference type="PRINTS" id="PR00385">
    <property type="entry name" value="P450"/>
</dbReference>
<organism evidence="11 12">
    <name type="scientific">Cristinia sonorae</name>
    <dbReference type="NCBI Taxonomy" id="1940300"/>
    <lineage>
        <taxon>Eukaryota</taxon>
        <taxon>Fungi</taxon>
        <taxon>Dikarya</taxon>
        <taxon>Basidiomycota</taxon>
        <taxon>Agaricomycotina</taxon>
        <taxon>Agaricomycetes</taxon>
        <taxon>Agaricomycetidae</taxon>
        <taxon>Agaricales</taxon>
        <taxon>Pleurotineae</taxon>
        <taxon>Stephanosporaceae</taxon>
        <taxon>Cristinia</taxon>
    </lineage>
</organism>
<dbReference type="AlphaFoldDB" id="A0A8K0XSF1"/>
<comment type="pathway">
    <text evidence="2">Secondary metabolite biosynthesis.</text>
</comment>
<evidence type="ECO:0000256" key="8">
    <source>
        <dbReference type="ARBA" id="ARBA00023033"/>
    </source>
</evidence>
<evidence type="ECO:0000256" key="7">
    <source>
        <dbReference type="ARBA" id="ARBA00023004"/>
    </source>
</evidence>
<dbReference type="Pfam" id="PF00067">
    <property type="entry name" value="p450"/>
    <property type="match status" value="1"/>
</dbReference>
<evidence type="ECO:0000256" key="4">
    <source>
        <dbReference type="ARBA" id="ARBA00022617"/>
    </source>
</evidence>
<evidence type="ECO:0000313" key="11">
    <source>
        <dbReference type="EMBL" id="KAH8103831.1"/>
    </source>
</evidence>
<comment type="similarity">
    <text evidence="3 10">Belongs to the cytochrome P450 family.</text>
</comment>
<protein>
    <submittedName>
        <fullName evidence="11">Cytochrome P450</fullName>
    </submittedName>
</protein>
<dbReference type="PRINTS" id="PR00463">
    <property type="entry name" value="EP450I"/>
</dbReference>
<proteinExistence type="inferred from homology"/>
<evidence type="ECO:0000256" key="1">
    <source>
        <dbReference type="ARBA" id="ARBA00001971"/>
    </source>
</evidence>
<dbReference type="InterPro" id="IPR017972">
    <property type="entry name" value="Cyt_P450_CS"/>
</dbReference>
<sequence length="501" mass="56618">MDGRLVFALLSVCFATFLYRWRRTSCRWPRPPGPPGLPLIGNILPKQYPWEAIRRWGHTYGPLIRMSVLGTPALVVNSYEAAAELFEKRSSIYSQRHPMEMILLCGMDGGVLFETNPVKLRQARRLVATGVSSRELDIYRPQLRTHIAKMLEKFLHTPDKFLDHIQHLPGEIMLDIAYGYTSTGFNDPFIKEAETWIRNFAIAGSVTEYLVNWLPILSYVPQWLPGGAFKRTAALWNKQAVDFGESAFQFVVKAMTDGVSRPSVVSKAINSQDPYDRHVIVKSATQMVTGGADTSVSVIETFMLAMLLNPEVQRRAQDEIDRVVGADRLPTYSDRESLPFVEAVMREVMRWRPPVPMVPRHPTQDDVYNGYFIPKDTIVYINFWAMLHDEEKFPDHDKFDPDRWIGGGVTKDIDPFGIVFGFGRRECPGKLLAVELVFTTLANILAVFDITKARSTDGQLMTPAVAYSSGGISAPLPFKCNIKPRTERALKLLQETLACES</sequence>
<reference evidence="11" key="1">
    <citation type="journal article" date="2021" name="New Phytol.">
        <title>Evolutionary innovations through gain and loss of genes in the ectomycorrhizal Boletales.</title>
        <authorList>
            <person name="Wu G."/>
            <person name="Miyauchi S."/>
            <person name="Morin E."/>
            <person name="Kuo A."/>
            <person name="Drula E."/>
            <person name="Varga T."/>
            <person name="Kohler A."/>
            <person name="Feng B."/>
            <person name="Cao Y."/>
            <person name="Lipzen A."/>
            <person name="Daum C."/>
            <person name="Hundley H."/>
            <person name="Pangilinan J."/>
            <person name="Johnson J."/>
            <person name="Barry K."/>
            <person name="LaButti K."/>
            <person name="Ng V."/>
            <person name="Ahrendt S."/>
            <person name="Min B."/>
            <person name="Choi I.G."/>
            <person name="Park H."/>
            <person name="Plett J.M."/>
            <person name="Magnuson J."/>
            <person name="Spatafora J.W."/>
            <person name="Nagy L.G."/>
            <person name="Henrissat B."/>
            <person name="Grigoriev I.V."/>
            <person name="Yang Z.L."/>
            <person name="Xu J."/>
            <person name="Martin F.M."/>
        </authorList>
    </citation>
    <scope>NUCLEOTIDE SEQUENCE</scope>
    <source>
        <strain evidence="11">KKN 215</strain>
    </source>
</reference>
<dbReference type="OrthoDB" id="1055148at2759"/>
<dbReference type="GO" id="GO:0016705">
    <property type="term" value="F:oxidoreductase activity, acting on paired donors, with incorporation or reduction of molecular oxygen"/>
    <property type="evidence" value="ECO:0007669"/>
    <property type="project" value="InterPro"/>
</dbReference>
<evidence type="ECO:0000256" key="10">
    <source>
        <dbReference type="RuleBase" id="RU000461"/>
    </source>
</evidence>
<dbReference type="EMBL" id="JAEVFJ010000006">
    <property type="protein sequence ID" value="KAH8103831.1"/>
    <property type="molecule type" value="Genomic_DNA"/>
</dbReference>
<dbReference type="InterPro" id="IPR050364">
    <property type="entry name" value="Cytochrome_P450_fung"/>
</dbReference>
<evidence type="ECO:0000256" key="5">
    <source>
        <dbReference type="ARBA" id="ARBA00022723"/>
    </source>
</evidence>
<evidence type="ECO:0000313" key="12">
    <source>
        <dbReference type="Proteomes" id="UP000813824"/>
    </source>
</evidence>
<dbReference type="PANTHER" id="PTHR46300:SF7">
    <property type="entry name" value="P450, PUTATIVE (EUROFUNG)-RELATED"/>
    <property type="match status" value="1"/>
</dbReference>
<accession>A0A8K0XSF1</accession>
<keyword evidence="8 10" id="KW-0503">Monooxygenase</keyword>
<dbReference type="InterPro" id="IPR002401">
    <property type="entry name" value="Cyt_P450_E_grp-I"/>
</dbReference>
<dbReference type="PROSITE" id="PS00086">
    <property type="entry name" value="CYTOCHROME_P450"/>
    <property type="match status" value="1"/>
</dbReference>
<dbReference type="CDD" id="cd11065">
    <property type="entry name" value="CYP64-like"/>
    <property type="match status" value="1"/>
</dbReference>
<evidence type="ECO:0000256" key="2">
    <source>
        <dbReference type="ARBA" id="ARBA00005179"/>
    </source>
</evidence>
<evidence type="ECO:0000256" key="6">
    <source>
        <dbReference type="ARBA" id="ARBA00023002"/>
    </source>
</evidence>
<feature type="binding site" description="axial binding residue" evidence="9">
    <location>
        <position position="427"/>
    </location>
    <ligand>
        <name>heme</name>
        <dbReference type="ChEBI" id="CHEBI:30413"/>
    </ligand>
    <ligandPart>
        <name>Fe</name>
        <dbReference type="ChEBI" id="CHEBI:18248"/>
    </ligandPart>
</feature>
<dbReference type="SUPFAM" id="SSF48264">
    <property type="entry name" value="Cytochrome P450"/>
    <property type="match status" value="1"/>
</dbReference>
<dbReference type="GO" id="GO:0005506">
    <property type="term" value="F:iron ion binding"/>
    <property type="evidence" value="ECO:0007669"/>
    <property type="project" value="InterPro"/>
</dbReference>
<keyword evidence="5 9" id="KW-0479">Metal-binding</keyword>
<dbReference type="InterPro" id="IPR036396">
    <property type="entry name" value="Cyt_P450_sf"/>
</dbReference>
<dbReference type="GO" id="GO:0020037">
    <property type="term" value="F:heme binding"/>
    <property type="evidence" value="ECO:0007669"/>
    <property type="project" value="InterPro"/>
</dbReference>
<dbReference type="GO" id="GO:0004497">
    <property type="term" value="F:monooxygenase activity"/>
    <property type="evidence" value="ECO:0007669"/>
    <property type="project" value="UniProtKB-KW"/>
</dbReference>
<comment type="cofactor">
    <cofactor evidence="1 9">
        <name>heme</name>
        <dbReference type="ChEBI" id="CHEBI:30413"/>
    </cofactor>
</comment>
<gene>
    <name evidence="11" type="ORF">BXZ70DRAFT_922983</name>
</gene>
<name>A0A8K0XSF1_9AGAR</name>
<comment type="caution">
    <text evidence="11">The sequence shown here is derived from an EMBL/GenBank/DDBJ whole genome shotgun (WGS) entry which is preliminary data.</text>
</comment>
<keyword evidence="4 9" id="KW-0349">Heme</keyword>